<protein>
    <submittedName>
        <fullName evidence="11">Formate dehydrogenase</fullName>
        <ecNumber evidence="11">1.17.1.9</ecNumber>
    </submittedName>
</protein>
<dbReference type="GO" id="GO:0046872">
    <property type="term" value="F:metal ion binding"/>
    <property type="evidence" value="ECO:0007669"/>
    <property type="project" value="UniProtKB-KW"/>
</dbReference>
<evidence type="ECO:0000256" key="5">
    <source>
        <dbReference type="ARBA" id="ARBA00022723"/>
    </source>
</evidence>
<keyword evidence="3" id="KW-0004">4Fe-4S</keyword>
<dbReference type="SUPFAM" id="SSF50692">
    <property type="entry name" value="ADC-like"/>
    <property type="match status" value="1"/>
</dbReference>
<dbReference type="GO" id="GO:0008863">
    <property type="term" value="F:formate dehydrogenase (NAD+) activity"/>
    <property type="evidence" value="ECO:0007669"/>
    <property type="project" value="UniProtKB-EC"/>
</dbReference>
<comment type="cofactor">
    <cofactor evidence="1">
        <name>Mo-bis(molybdopterin guanine dinucleotide)</name>
        <dbReference type="ChEBI" id="CHEBI:60539"/>
    </cofactor>
</comment>
<dbReference type="GO" id="GO:0016020">
    <property type="term" value="C:membrane"/>
    <property type="evidence" value="ECO:0007669"/>
    <property type="project" value="TreeGrafter"/>
</dbReference>
<feature type="region of interest" description="Disordered" evidence="9">
    <location>
        <begin position="125"/>
        <end position="145"/>
    </location>
</feature>
<dbReference type="InterPro" id="IPR006657">
    <property type="entry name" value="MoPterin_dinucl-bd_dom"/>
</dbReference>
<comment type="cofactor">
    <cofactor evidence="2">
        <name>[4Fe-4S] cluster</name>
        <dbReference type="ChEBI" id="CHEBI:49883"/>
    </cofactor>
</comment>
<gene>
    <name evidence="11" type="ORF">NCTC12195_04064</name>
</gene>
<dbReference type="Proteomes" id="UP000255277">
    <property type="component" value="Unassembled WGS sequence"/>
</dbReference>
<keyword evidence="4" id="KW-0500">Molybdenum</keyword>
<dbReference type="Gene3D" id="2.40.40.20">
    <property type="match status" value="1"/>
</dbReference>
<evidence type="ECO:0000256" key="9">
    <source>
        <dbReference type="SAM" id="MobiDB-lite"/>
    </source>
</evidence>
<evidence type="ECO:0000259" key="10">
    <source>
        <dbReference type="Pfam" id="PF01568"/>
    </source>
</evidence>
<dbReference type="CDD" id="cd02792">
    <property type="entry name" value="MopB_CT_Formate-Dh-Na-like"/>
    <property type="match status" value="1"/>
</dbReference>
<dbReference type="InterPro" id="IPR009010">
    <property type="entry name" value="Asp_de-COase-like_dom_sf"/>
</dbReference>
<evidence type="ECO:0000256" key="8">
    <source>
        <dbReference type="ARBA" id="ARBA00023014"/>
    </source>
</evidence>
<keyword evidence="7" id="KW-0408">Iron</keyword>
<evidence type="ECO:0000256" key="4">
    <source>
        <dbReference type="ARBA" id="ARBA00022505"/>
    </source>
</evidence>
<feature type="compositionally biased region" description="Polar residues" evidence="9">
    <location>
        <begin position="132"/>
        <end position="145"/>
    </location>
</feature>
<dbReference type="PROSITE" id="PS00932">
    <property type="entry name" value="MOLYBDOPTERIN_PROK_3"/>
    <property type="match status" value="1"/>
</dbReference>
<evidence type="ECO:0000256" key="2">
    <source>
        <dbReference type="ARBA" id="ARBA00001966"/>
    </source>
</evidence>
<accession>A0A380FLN9</accession>
<dbReference type="EMBL" id="UHDK01000001">
    <property type="protein sequence ID" value="SUM34539.1"/>
    <property type="molecule type" value="Genomic_DNA"/>
</dbReference>
<reference evidence="11 12" key="1">
    <citation type="submission" date="2018-06" db="EMBL/GenBank/DDBJ databases">
        <authorList>
            <consortium name="Pathogen Informatics"/>
            <person name="Doyle S."/>
        </authorList>
    </citation>
    <scope>NUCLEOTIDE SEQUENCE [LARGE SCALE GENOMIC DNA]</scope>
    <source>
        <strain evidence="11 12">NCTC12195</strain>
    </source>
</reference>
<dbReference type="InterPro" id="IPR050123">
    <property type="entry name" value="Prok_molybdopt-oxidoreductase"/>
</dbReference>
<evidence type="ECO:0000256" key="1">
    <source>
        <dbReference type="ARBA" id="ARBA00001942"/>
    </source>
</evidence>
<organism evidence="11 12">
    <name type="scientific">Staphylococcus gallinarum</name>
    <dbReference type="NCBI Taxonomy" id="1293"/>
    <lineage>
        <taxon>Bacteria</taxon>
        <taxon>Bacillati</taxon>
        <taxon>Bacillota</taxon>
        <taxon>Bacilli</taxon>
        <taxon>Bacillales</taxon>
        <taxon>Staphylococcaceae</taxon>
        <taxon>Staphylococcus</taxon>
    </lineage>
</organism>
<dbReference type="GO" id="GO:0003954">
    <property type="term" value="F:NADH dehydrogenase activity"/>
    <property type="evidence" value="ECO:0007669"/>
    <property type="project" value="TreeGrafter"/>
</dbReference>
<keyword evidence="8" id="KW-0411">Iron-sulfur</keyword>
<feature type="domain" description="Molybdopterin dinucleotide-binding" evidence="10">
    <location>
        <begin position="6"/>
        <end position="117"/>
    </location>
</feature>
<keyword evidence="5" id="KW-0479">Metal-binding</keyword>
<dbReference type="PANTHER" id="PTHR43105">
    <property type="entry name" value="RESPIRATORY NITRATE REDUCTASE"/>
    <property type="match status" value="1"/>
</dbReference>
<dbReference type="Pfam" id="PF01568">
    <property type="entry name" value="Molydop_binding"/>
    <property type="match status" value="1"/>
</dbReference>
<dbReference type="GO" id="GO:0043546">
    <property type="term" value="F:molybdopterin cofactor binding"/>
    <property type="evidence" value="ECO:0007669"/>
    <property type="project" value="InterPro"/>
</dbReference>
<dbReference type="PANTHER" id="PTHR43105:SF14">
    <property type="entry name" value="FORMATE DEHYDROGENASE H"/>
    <property type="match status" value="1"/>
</dbReference>
<evidence type="ECO:0000313" key="11">
    <source>
        <dbReference type="EMBL" id="SUM34539.1"/>
    </source>
</evidence>
<dbReference type="EC" id="1.17.1.9" evidence="11"/>
<evidence type="ECO:0000313" key="12">
    <source>
        <dbReference type="Proteomes" id="UP000255277"/>
    </source>
</evidence>
<dbReference type="FunFam" id="2.40.40.20:FF:000005">
    <property type="entry name" value="Periplasmic nitrate reductase"/>
    <property type="match status" value="1"/>
</dbReference>
<dbReference type="InterPro" id="IPR006655">
    <property type="entry name" value="Mopterin_OxRdtase_prok_CS"/>
</dbReference>
<evidence type="ECO:0000256" key="7">
    <source>
        <dbReference type="ARBA" id="ARBA00023004"/>
    </source>
</evidence>
<proteinExistence type="predicted"/>
<sequence length="169" mass="19374">MKVYDLHVNNGRLLEHFHEGNMTYKVPGLEYKMPNAFVEISPELAEDRGIHEGAEIKLISETGEAELVAHVTDRVKGKEIYIPLNNNAMLHGDNGAINLLTNSDVDKDTDTPSYKRTSCRMEVKTRRGKSPLNPTNFRVNKQRQPQYSVRVEDKWRRDDYTFPGSQVDN</sequence>
<keyword evidence="6 11" id="KW-0560">Oxidoreductase</keyword>
<dbReference type="GO" id="GO:0051539">
    <property type="term" value="F:4 iron, 4 sulfur cluster binding"/>
    <property type="evidence" value="ECO:0007669"/>
    <property type="project" value="UniProtKB-KW"/>
</dbReference>
<dbReference type="GO" id="GO:0022904">
    <property type="term" value="P:respiratory electron transport chain"/>
    <property type="evidence" value="ECO:0007669"/>
    <property type="project" value="TreeGrafter"/>
</dbReference>
<evidence type="ECO:0000256" key="3">
    <source>
        <dbReference type="ARBA" id="ARBA00022485"/>
    </source>
</evidence>
<dbReference type="AlphaFoldDB" id="A0A380FLN9"/>
<evidence type="ECO:0000256" key="6">
    <source>
        <dbReference type="ARBA" id="ARBA00023002"/>
    </source>
</evidence>
<name>A0A380FLN9_STAGA</name>